<feature type="domain" description="C-JID" evidence="3">
    <location>
        <begin position="4"/>
        <end position="127"/>
    </location>
</feature>
<dbReference type="Pfam" id="PF20160">
    <property type="entry name" value="C-JID"/>
    <property type="match status" value="1"/>
</dbReference>
<name>A0ABP0Y0N6_9ROSI</name>
<gene>
    <name evidence="4" type="ORF">CITCOLO1_LOCUS5738</name>
</gene>
<protein>
    <recommendedName>
        <fullName evidence="3">C-JID domain-containing protein</fullName>
    </recommendedName>
</protein>
<proteinExistence type="predicted"/>
<evidence type="ECO:0000256" key="2">
    <source>
        <dbReference type="ARBA" id="ARBA00022737"/>
    </source>
</evidence>
<accession>A0ABP0Y0N6</accession>
<reference evidence="4 5" key="1">
    <citation type="submission" date="2024-03" db="EMBL/GenBank/DDBJ databases">
        <authorList>
            <person name="Gkanogiannis A."/>
            <person name="Becerra Lopez-Lavalle L."/>
        </authorList>
    </citation>
    <scope>NUCLEOTIDE SEQUENCE [LARGE SCALE GENOMIC DNA]</scope>
</reference>
<evidence type="ECO:0000313" key="4">
    <source>
        <dbReference type="EMBL" id="CAK9313997.1"/>
    </source>
</evidence>
<organism evidence="4 5">
    <name type="scientific">Citrullus colocynthis</name>
    <name type="common">colocynth</name>
    <dbReference type="NCBI Taxonomy" id="252529"/>
    <lineage>
        <taxon>Eukaryota</taxon>
        <taxon>Viridiplantae</taxon>
        <taxon>Streptophyta</taxon>
        <taxon>Embryophyta</taxon>
        <taxon>Tracheophyta</taxon>
        <taxon>Spermatophyta</taxon>
        <taxon>Magnoliopsida</taxon>
        <taxon>eudicotyledons</taxon>
        <taxon>Gunneridae</taxon>
        <taxon>Pentapetalae</taxon>
        <taxon>rosids</taxon>
        <taxon>fabids</taxon>
        <taxon>Cucurbitales</taxon>
        <taxon>Cucurbitaceae</taxon>
        <taxon>Benincaseae</taxon>
        <taxon>Citrullus</taxon>
    </lineage>
</organism>
<dbReference type="EMBL" id="OZ021745">
    <property type="protein sequence ID" value="CAK9313997.1"/>
    <property type="molecule type" value="Genomic_DNA"/>
</dbReference>
<evidence type="ECO:0000256" key="1">
    <source>
        <dbReference type="ARBA" id="ARBA00022614"/>
    </source>
</evidence>
<evidence type="ECO:0000313" key="5">
    <source>
        <dbReference type="Proteomes" id="UP001642487"/>
    </source>
</evidence>
<keyword evidence="5" id="KW-1185">Reference proteome</keyword>
<keyword evidence="2" id="KW-0677">Repeat</keyword>
<sequence length="289" mass="33890">MSRSWFNLQLEEPKVTIKMPPNLHKDKRWMGFAFFVIFAVDEKSPKSHSFSYQVENDEYTMERESILYLNEELFDDSHQLWLFFEPRAVFPYRLNQWRHLGVSFICNNSDFEAVLCGAGLVYKQDIEGLMSTIVSNMLSSPTEFHELFDQLYVEEMLSIIHFHKYDPKQGEEERRQDLCIQEWVEEQNSDSHPQEDSTPTSNMERNHILQLKETIPSFLQKDLQGRPKSQKRNVIQVSYVAALPLHDIRPQSLSSRQIFDDHGMMLDPGKTQKSKVLRWVVGQPAQSAS</sequence>
<keyword evidence="1" id="KW-0433">Leucine-rich repeat</keyword>
<evidence type="ECO:0000259" key="3">
    <source>
        <dbReference type="Pfam" id="PF20160"/>
    </source>
</evidence>
<dbReference type="InterPro" id="IPR045344">
    <property type="entry name" value="C-JID"/>
</dbReference>
<dbReference type="Proteomes" id="UP001642487">
    <property type="component" value="Chromosome 11"/>
</dbReference>